<dbReference type="EMBL" id="VDEP01000324">
    <property type="protein sequence ID" value="KAA1103630.1"/>
    <property type="molecule type" value="Genomic_DNA"/>
</dbReference>
<organism evidence="1 2">
    <name type="scientific">Puccinia graminis f. sp. tritici</name>
    <dbReference type="NCBI Taxonomy" id="56615"/>
    <lineage>
        <taxon>Eukaryota</taxon>
        <taxon>Fungi</taxon>
        <taxon>Dikarya</taxon>
        <taxon>Basidiomycota</taxon>
        <taxon>Pucciniomycotina</taxon>
        <taxon>Pucciniomycetes</taxon>
        <taxon>Pucciniales</taxon>
        <taxon>Pucciniaceae</taxon>
        <taxon>Puccinia</taxon>
    </lineage>
</organism>
<sequence>MLTVQKSFEEIKLNGLWKQRLDIYRSESTGCGRMRRKQRGSHRSQVGLRGKNQWFSQTGLKYDLADLRETDRHRLH</sequence>
<reference evidence="1 2" key="1">
    <citation type="submission" date="2019-05" db="EMBL/GenBank/DDBJ databases">
        <title>Emergence of the Ug99 lineage of the wheat stem rust pathogen through somatic hybridization.</title>
        <authorList>
            <person name="Li F."/>
            <person name="Upadhyaya N.M."/>
            <person name="Sperschneider J."/>
            <person name="Matny O."/>
            <person name="Nguyen-Phuc H."/>
            <person name="Mago R."/>
            <person name="Raley C."/>
            <person name="Miller M.E."/>
            <person name="Silverstein K.A.T."/>
            <person name="Henningsen E."/>
            <person name="Hirsch C.D."/>
            <person name="Visser B."/>
            <person name="Pretorius Z.A."/>
            <person name="Steffenson B.J."/>
            <person name="Schwessinger B."/>
            <person name="Dodds P.N."/>
            <person name="Figueroa M."/>
        </authorList>
    </citation>
    <scope>NUCLEOTIDE SEQUENCE [LARGE SCALE GENOMIC DNA]</scope>
    <source>
        <strain evidence="1 2">Ug99</strain>
    </source>
</reference>
<protein>
    <submittedName>
        <fullName evidence="1">Uncharacterized protein</fullName>
    </submittedName>
</protein>
<evidence type="ECO:0000313" key="1">
    <source>
        <dbReference type="EMBL" id="KAA1103630.1"/>
    </source>
</evidence>
<dbReference type="Proteomes" id="UP000325313">
    <property type="component" value="Unassembled WGS sequence"/>
</dbReference>
<evidence type="ECO:0000313" key="2">
    <source>
        <dbReference type="Proteomes" id="UP000325313"/>
    </source>
</evidence>
<dbReference type="AlphaFoldDB" id="A0A5B0PSL9"/>
<proteinExistence type="predicted"/>
<gene>
    <name evidence="1" type="ORF">PGTUg99_004551</name>
</gene>
<comment type="caution">
    <text evidence="1">The sequence shown here is derived from an EMBL/GenBank/DDBJ whole genome shotgun (WGS) entry which is preliminary data.</text>
</comment>
<name>A0A5B0PSL9_PUCGR</name>
<accession>A0A5B0PSL9</accession>